<dbReference type="Gene3D" id="3.30.420.140">
    <property type="entry name" value="YqgF/RNase H-like domain"/>
    <property type="match status" value="1"/>
</dbReference>
<dbReference type="GO" id="GO:0005829">
    <property type="term" value="C:cytosol"/>
    <property type="evidence" value="ECO:0007669"/>
    <property type="project" value="TreeGrafter"/>
</dbReference>
<dbReference type="InterPro" id="IPR012337">
    <property type="entry name" value="RNaseH-like_sf"/>
</dbReference>
<dbReference type="Proteomes" id="UP000422232">
    <property type="component" value="Chromosome"/>
</dbReference>
<dbReference type="AlphaFoldDB" id="A0A9Q6LQF4"/>
<dbReference type="PANTHER" id="PTHR33317">
    <property type="entry name" value="POLYNUCLEOTIDYL TRANSFERASE, RIBONUCLEASE H-LIKE SUPERFAMILY PROTEIN"/>
    <property type="match status" value="1"/>
</dbReference>
<keyword evidence="1" id="KW-0540">Nuclease</keyword>
<dbReference type="PANTHER" id="PTHR33317:SF4">
    <property type="entry name" value="POLYNUCLEOTIDYL TRANSFERASE, RIBONUCLEASE H-LIKE SUPERFAMILY PROTEIN"/>
    <property type="match status" value="1"/>
</dbReference>
<dbReference type="EC" id="3.1.-.-" evidence="1"/>
<dbReference type="EMBL" id="CP038908">
    <property type="protein sequence ID" value="QGO04217.1"/>
    <property type="molecule type" value="Genomic_DNA"/>
</dbReference>
<dbReference type="InterPro" id="IPR037027">
    <property type="entry name" value="YqgF/RNaseH-like_dom_sf"/>
</dbReference>
<comment type="function">
    <text evidence="1">Could be a nuclease involved in processing of the 5'-end of pre-16S rRNA.</text>
</comment>
<dbReference type="SUPFAM" id="SSF53098">
    <property type="entry name" value="Ribonuclease H-like"/>
    <property type="match status" value="1"/>
</dbReference>
<keyword evidence="1" id="KW-0963">Cytoplasm</keyword>
<dbReference type="SMART" id="SM00732">
    <property type="entry name" value="YqgFc"/>
    <property type="match status" value="1"/>
</dbReference>
<dbReference type="GO" id="GO:0000967">
    <property type="term" value="P:rRNA 5'-end processing"/>
    <property type="evidence" value="ECO:0007669"/>
    <property type="project" value="UniProtKB-UniRule"/>
</dbReference>
<sequence>MAREQIVLGFDFGMKRLGVAVGQTLLQSANPLAVLKTRDGIPTWDEIAKLITEWQPNYLIVGRPLHMNGQMIDPISYAARKFANRLHERFKLPVIQVDERLSSIEAKSRLQRQDQLDSMAAVVIIETWLHEQDQGHSDGE</sequence>
<dbReference type="GeneID" id="66739272"/>
<proteinExistence type="inferred from homology"/>
<comment type="subcellular location">
    <subcellularLocation>
        <location evidence="1">Cytoplasm</location>
    </subcellularLocation>
</comment>
<reference evidence="2 3" key="1">
    <citation type="submission" date="2019-04" db="EMBL/GenBank/DDBJ databases">
        <title>Complete genome sequencing of Piscirickettsia salmonis strain Psal-009.</title>
        <authorList>
            <person name="Schober I."/>
            <person name="Bunk B."/>
            <person name="Sproer C."/>
            <person name="Carril G.P."/>
            <person name="Riedel T."/>
            <person name="Flores-Herrera P.A."/>
            <person name="Nourdin-Galindo G."/>
            <person name="Marshall S.H."/>
            <person name="Overmann J."/>
        </authorList>
    </citation>
    <scope>NUCLEOTIDE SEQUENCE [LARGE SCALE GENOMIC DNA]</scope>
    <source>
        <strain evidence="2 3">Psal-009</strain>
    </source>
</reference>
<dbReference type="HAMAP" id="MF_00651">
    <property type="entry name" value="Nuclease_YqgF"/>
    <property type="match status" value="1"/>
</dbReference>
<comment type="similarity">
    <text evidence="1">Belongs to the YqgF HJR family.</text>
</comment>
<dbReference type="GO" id="GO:0016788">
    <property type="term" value="F:hydrolase activity, acting on ester bonds"/>
    <property type="evidence" value="ECO:0007669"/>
    <property type="project" value="UniProtKB-UniRule"/>
</dbReference>
<keyword evidence="3" id="KW-1185">Reference proteome</keyword>
<name>A0A9Q6LQF4_PISSA</name>
<accession>A0A9Q6LQF4</accession>
<dbReference type="RefSeq" id="WP_016211105.1">
    <property type="nucleotide sequence ID" value="NZ_CP012413.1"/>
</dbReference>
<dbReference type="InterPro" id="IPR005227">
    <property type="entry name" value="YqgF"/>
</dbReference>
<organism evidence="2 3">
    <name type="scientific">Piscirickettsia salmonis</name>
    <dbReference type="NCBI Taxonomy" id="1238"/>
    <lineage>
        <taxon>Bacteria</taxon>
        <taxon>Pseudomonadati</taxon>
        <taxon>Pseudomonadota</taxon>
        <taxon>Gammaproteobacteria</taxon>
        <taxon>Thiotrichales</taxon>
        <taxon>Piscirickettsiaceae</taxon>
        <taxon>Piscirickettsia</taxon>
    </lineage>
</organism>
<dbReference type="InterPro" id="IPR006641">
    <property type="entry name" value="YqgF/RNaseH-like_dom"/>
</dbReference>
<evidence type="ECO:0000313" key="2">
    <source>
        <dbReference type="EMBL" id="QGO04217.1"/>
    </source>
</evidence>
<evidence type="ECO:0000313" key="3">
    <source>
        <dbReference type="Proteomes" id="UP000422232"/>
    </source>
</evidence>
<dbReference type="GO" id="GO:0004518">
    <property type="term" value="F:nuclease activity"/>
    <property type="evidence" value="ECO:0007669"/>
    <property type="project" value="UniProtKB-KW"/>
</dbReference>
<dbReference type="NCBIfam" id="TIGR00250">
    <property type="entry name" value="RNAse_H_YqgF"/>
    <property type="match status" value="1"/>
</dbReference>
<dbReference type="Pfam" id="PF03652">
    <property type="entry name" value="RuvX"/>
    <property type="match status" value="1"/>
</dbReference>
<protein>
    <recommendedName>
        <fullName evidence="1">Putative pre-16S rRNA nuclease</fullName>
        <ecNumber evidence="1">3.1.-.-</ecNumber>
    </recommendedName>
</protein>
<keyword evidence="1 2" id="KW-0378">Hydrolase</keyword>
<evidence type="ECO:0000256" key="1">
    <source>
        <dbReference type="HAMAP-Rule" id="MF_00651"/>
    </source>
</evidence>
<dbReference type="CDD" id="cd16964">
    <property type="entry name" value="YqgF"/>
    <property type="match status" value="1"/>
</dbReference>
<keyword evidence="1" id="KW-0690">Ribosome biogenesis</keyword>
<gene>
    <name evidence="2" type="primary">yqgF</name>
    <name evidence="2" type="ORF">Psal009_00072</name>
</gene>